<dbReference type="PANTHER" id="PTHR10656:SF70">
    <property type="entry name" value="PROTEIN MAB-21-RELATED"/>
    <property type="match status" value="1"/>
</dbReference>
<sequence length="435" mass="49684">MKVRLMLAFSVVLLLFVVDAKLVESTNNQVKSSPTTNVEKEWNEEPLKPFKRVTTTNESEELYLCHFNTTDKNICLPDFDEWKSIHAAWHCQEKSVNNTLGQSIFRYLDKHSHSRQQCDKSPTTCDWCRIGKDVEDYLKLLMDKVAELCSLFTTNQLVHTGSSAEKTNIFRASEFDHLAILKYFNQSPSDPNEIIYTGSDPVVLKYANGPVNASELLNLFRKCISEAVELVQNDILSSPKIVLGRTGVTIYLIHGGRNPLEPMKISVDLSLGVKAAQQPPEIWFMKNNSNNDVILVPQRPDAGSQWRPTYPTLERDMLLTADASVGRVYQLLKFLAALHHNKDNLEREIPRKSNLTSYVLKTCLFSYMRLNYRLEDAAWFAKDALQHAVGVLEYFPLNATEMASFFFKDRIEFNITLESKQAATEIMSMLNRINL</sequence>
<evidence type="ECO:0000313" key="3">
    <source>
        <dbReference type="Proteomes" id="UP000076858"/>
    </source>
</evidence>
<name>A0A164UEP9_9CRUS</name>
<feature type="chain" id="PRO_5007853619" evidence="1">
    <location>
        <begin position="21"/>
        <end position="435"/>
    </location>
</feature>
<dbReference type="EMBL" id="LRGB01001581">
    <property type="protein sequence ID" value="KZS11295.1"/>
    <property type="molecule type" value="Genomic_DNA"/>
</dbReference>
<gene>
    <name evidence="2" type="ORF">APZ42_024082</name>
</gene>
<organism evidence="2 3">
    <name type="scientific">Daphnia magna</name>
    <dbReference type="NCBI Taxonomy" id="35525"/>
    <lineage>
        <taxon>Eukaryota</taxon>
        <taxon>Metazoa</taxon>
        <taxon>Ecdysozoa</taxon>
        <taxon>Arthropoda</taxon>
        <taxon>Crustacea</taxon>
        <taxon>Branchiopoda</taxon>
        <taxon>Diplostraca</taxon>
        <taxon>Cladocera</taxon>
        <taxon>Anomopoda</taxon>
        <taxon>Daphniidae</taxon>
        <taxon>Daphnia</taxon>
    </lineage>
</organism>
<dbReference type="OrthoDB" id="6334877at2759"/>
<evidence type="ECO:0000313" key="2">
    <source>
        <dbReference type="EMBL" id="KZS11295.1"/>
    </source>
</evidence>
<evidence type="ECO:0000256" key="1">
    <source>
        <dbReference type="SAM" id="SignalP"/>
    </source>
</evidence>
<dbReference type="Proteomes" id="UP000076858">
    <property type="component" value="Unassembled WGS sequence"/>
</dbReference>
<accession>A0A164UEP9</accession>
<feature type="signal peptide" evidence="1">
    <location>
        <begin position="1"/>
        <end position="20"/>
    </location>
</feature>
<proteinExistence type="predicted"/>
<comment type="caution">
    <text evidence="2">The sequence shown here is derived from an EMBL/GenBank/DDBJ whole genome shotgun (WGS) entry which is preliminary data.</text>
</comment>
<keyword evidence="3" id="KW-1185">Reference proteome</keyword>
<dbReference type="Gene3D" id="3.30.460.90">
    <property type="match status" value="1"/>
</dbReference>
<dbReference type="PANTHER" id="PTHR10656">
    <property type="entry name" value="CELL FATE DETERMINING PROTEIN MAB21-RELATED"/>
    <property type="match status" value="1"/>
</dbReference>
<keyword evidence="1" id="KW-0732">Signal</keyword>
<reference evidence="2 3" key="1">
    <citation type="submission" date="2016-03" db="EMBL/GenBank/DDBJ databases">
        <title>EvidentialGene: Evidence-directed Construction of Genes on Genomes.</title>
        <authorList>
            <person name="Gilbert D.G."/>
            <person name="Choi J.-H."/>
            <person name="Mockaitis K."/>
            <person name="Colbourne J."/>
            <person name="Pfrender M."/>
        </authorList>
    </citation>
    <scope>NUCLEOTIDE SEQUENCE [LARGE SCALE GENOMIC DNA]</scope>
    <source>
        <strain evidence="2 3">Xinb3</strain>
        <tissue evidence="2">Complete organism</tissue>
    </source>
</reference>
<protein>
    <submittedName>
        <fullName evidence="2">Uncharacterized protein</fullName>
    </submittedName>
</protein>
<dbReference type="Gene3D" id="1.10.1410.40">
    <property type="match status" value="1"/>
</dbReference>
<dbReference type="AlphaFoldDB" id="A0A164UEP9"/>